<dbReference type="EMBL" id="HM004124">
    <property type="protein sequence ID" value="ADG59952.1"/>
    <property type="molecule type" value="Genomic_DNA"/>
</dbReference>
<gene>
    <name evidence="1" type="ORF">Acj9p052</name>
</gene>
<name>E5EPI6_9CAUD</name>
<sequence>MKNYLKELIEEKGIEIPELLPKHWVPKGSYLEISKGVDKEYTERIIRREDLKLYISDGWRITRLTKISMSMIHSKWKHAIVAMENNC</sequence>
<keyword evidence="2" id="KW-1185">Reference proteome</keyword>
<dbReference type="GeneID" id="9926486"/>
<dbReference type="Proteomes" id="UP000008731">
    <property type="component" value="Segment"/>
</dbReference>
<dbReference type="RefSeq" id="YP_004010189.1">
    <property type="nucleotide sequence ID" value="NC_014663.1"/>
</dbReference>
<protein>
    <submittedName>
        <fullName evidence="1">Uncharacterized protein</fullName>
    </submittedName>
</protein>
<accession>E5EPI6</accession>
<reference evidence="1 2" key="1">
    <citation type="journal article" date="2010" name="Virol. J.">
        <title>Genomes of the T4-related bacteriophages as windows on microbial genome evolution.</title>
        <authorList>
            <person name="Petrov V.M."/>
            <person name="Ratnayaka S."/>
            <person name="Nolan J.M."/>
            <person name="Miller E.S."/>
            <person name="Karam J.D."/>
        </authorList>
    </citation>
    <scope>NUCLEOTIDE SEQUENCE [LARGE SCALE GENOMIC DNA]</scope>
</reference>
<organism evidence="1 2">
    <name type="scientific">Acinetobacter phage Acj9</name>
    <dbReference type="NCBI Taxonomy" id="760939"/>
    <lineage>
        <taxon>Viruses</taxon>
        <taxon>Duplodnaviria</taxon>
        <taxon>Heunggongvirae</taxon>
        <taxon>Uroviricota</taxon>
        <taxon>Caudoviricetes</taxon>
        <taxon>Pantevenvirales</taxon>
        <taxon>Straboviridae</taxon>
        <taxon>Twarogvirinae</taxon>
        <taxon>Acajnonavirus</taxon>
        <taxon>Acajnonavirus acj9</taxon>
    </lineage>
</organism>
<evidence type="ECO:0000313" key="1">
    <source>
        <dbReference type="EMBL" id="ADG59952.1"/>
    </source>
</evidence>
<dbReference type="KEGG" id="vg:9926486"/>
<proteinExistence type="predicted"/>
<evidence type="ECO:0000313" key="2">
    <source>
        <dbReference type="Proteomes" id="UP000008731"/>
    </source>
</evidence>
<dbReference type="OrthoDB" id="27051at10239"/>